<dbReference type="PANTHER" id="PTHR47295">
    <property type="entry name" value="EG45-LIKE DOMAIN CONTAINING PROTEIN 1-RELATED"/>
    <property type="match status" value="1"/>
</dbReference>
<feature type="chain" id="PRO_5009187110" evidence="4">
    <location>
        <begin position="20"/>
        <end position="392"/>
    </location>
</feature>
<evidence type="ECO:0000313" key="7">
    <source>
        <dbReference type="Proteomes" id="UP000095767"/>
    </source>
</evidence>
<comment type="caution">
    <text evidence="6">The sequence shown here is derived from an EMBL/GenBank/DDBJ whole genome shotgun (WGS) entry which is preliminary data.</text>
</comment>
<dbReference type="CDD" id="cd22269">
    <property type="entry name" value="DPBB_EG45-like"/>
    <property type="match status" value="3"/>
</dbReference>
<dbReference type="InterPro" id="IPR036908">
    <property type="entry name" value="RlpA-like_sf"/>
</dbReference>
<dbReference type="InterPro" id="IPR007112">
    <property type="entry name" value="Expansin/allergen_DPBB_dom"/>
</dbReference>
<dbReference type="InterPro" id="IPR009009">
    <property type="entry name" value="RlpA-like_DPBB"/>
</dbReference>
<dbReference type="PANTHER" id="PTHR47295:SF14">
    <property type="entry name" value="OS06G0688300 PROTEIN"/>
    <property type="match status" value="1"/>
</dbReference>
<feature type="domain" description="Expansin-like EG45" evidence="5">
    <location>
        <begin position="24"/>
        <end position="98"/>
    </location>
</feature>
<evidence type="ECO:0000313" key="6">
    <source>
        <dbReference type="EMBL" id="OEL13622.1"/>
    </source>
</evidence>
<dbReference type="Gene3D" id="2.40.40.10">
    <property type="entry name" value="RlpA-like domain"/>
    <property type="match status" value="3"/>
</dbReference>
<gene>
    <name evidence="6" type="ORF">BAE44_0025359</name>
</gene>
<evidence type="ECO:0000256" key="1">
    <source>
        <dbReference type="ARBA" id="ARBA00004613"/>
    </source>
</evidence>
<name>A0A1E5UL79_9POAL</name>
<feature type="domain" description="Expansin-like EG45" evidence="5">
    <location>
        <begin position="163"/>
        <end position="246"/>
    </location>
</feature>
<dbReference type="PROSITE" id="PS50842">
    <property type="entry name" value="EXPANSIN_EG45"/>
    <property type="match status" value="3"/>
</dbReference>
<dbReference type="Pfam" id="PF03330">
    <property type="entry name" value="DPBB_1"/>
    <property type="match status" value="3"/>
</dbReference>
<organism evidence="6 7">
    <name type="scientific">Dichanthelium oligosanthes</name>
    <dbReference type="NCBI Taxonomy" id="888268"/>
    <lineage>
        <taxon>Eukaryota</taxon>
        <taxon>Viridiplantae</taxon>
        <taxon>Streptophyta</taxon>
        <taxon>Embryophyta</taxon>
        <taxon>Tracheophyta</taxon>
        <taxon>Spermatophyta</taxon>
        <taxon>Magnoliopsida</taxon>
        <taxon>Liliopsida</taxon>
        <taxon>Poales</taxon>
        <taxon>Poaceae</taxon>
        <taxon>PACMAD clade</taxon>
        <taxon>Panicoideae</taxon>
        <taxon>Panicodae</taxon>
        <taxon>Paniceae</taxon>
        <taxon>Dichantheliinae</taxon>
        <taxon>Dichanthelium</taxon>
    </lineage>
</organism>
<dbReference type="AlphaFoldDB" id="A0A1E5UL79"/>
<feature type="domain" description="Expansin-like EG45" evidence="5">
    <location>
        <begin position="276"/>
        <end position="379"/>
    </location>
</feature>
<keyword evidence="2" id="KW-0964">Secreted</keyword>
<dbReference type="FunFam" id="2.40.40.10:FF:000005">
    <property type="entry name" value="Barwin-related endoglucanase"/>
    <property type="match status" value="2"/>
</dbReference>
<keyword evidence="3 4" id="KW-0732">Signal</keyword>
<dbReference type="GO" id="GO:0009627">
    <property type="term" value="P:systemic acquired resistance"/>
    <property type="evidence" value="ECO:0007669"/>
    <property type="project" value="InterPro"/>
</dbReference>
<evidence type="ECO:0000256" key="4">
    <source>
        <dbReference type="SAM" id="SignalP"/>
    </source>
</evidence>
<dbReference type="InterPro" id="IPR044206">
    <property type="entry name" value="EGC1/2"/>
</dbReference>
<sequence>MAKAAAVLLVAAVLGLVSASLADQGTATYYTVYKPSACYGFQEEGTMIAAASDGLWNNGAACGRMYTVSCAGGTNAVPNPCKSGSVTVKIVDRCPSPGQQEVNEKQVPLFLNPHSATPFFRDGMKVLLTEERREMKSESLKMEMQSKQLTELASACYGNQDEGTMIAAASESLWNGGAACGTMYTVTCVGGTNDTPNPCNGGTVTVKIVDLCPSPGCQATLDLSQEAFAAIGNLDAGKILIDYNHINLPAMVNKAAAVLLVAAMLGLVMSASLADQGTATYYTVYTPSACYGNQDEGTMIAAASESLWNGGAACGTMYTVTCVGGTNETPNPCNGGTVTVKIVDLCPSPGCQATLDLSQEAFAAIGNLDAGKILIDYNQYESKTLLLLLLRK</sequence>
<protein>
    <submittedName>
        <fullName evidence="6">EG45-like domain containing protein</fullName>
    </submittedName>
</protein>
<evidence type="ECO:0000259" key="5">
    <source>
        <dbReference type="PROSITE" id="PS50842"/>
    </source>
</evidence>
<evidence type="ECO:0000256" key="3">
    <source>
        <dbReference type="ARBA" id="ARBA00022729"/>
    </source>
</evidence>
<keyword evidence="7" id="KW-1185">Reference proteome</keyword>
<dbReference type="SMART" id="SM00837">
    <property type="entry name" value="DPBB_1"/>
    <property type="match status" value="3"/>
</dbReference>
<reference evidence="6 7" key="1">
    <citation type="submission" date="2016-09" db="EMBL/GenBank/DDBJ databases">
        <title>The draft genome of Dichanthelium oligosanthes: A C3 panicoid grass species.</title>
        <authorList>
            <person name="Studer A.J."/>
            <person name="Schnable J.C."/>
            <person name="Brutnell T.P."/>
        </authorList>
    </citation>
    <scope>NUCLEOTIDE SEQUENCE [LARGE SCALE GENOMIC DNA]</scope>
    <source>
        <strain evidence="7">cv. Kellogg 1175</strain>
        <tissue evidence="6">Leaf</tissue>
    </source>
</reference>
<dbReference type="GO" id="GO:0048046">
    <property type="term" value="C:apoplast"/>
    <property type="evidence" value="ECO:0007669"/>
    <property type="project" value="InterPro"/>
</dbReference>
<dbReference type="EMBL" id="LWDX02072786">
    <property type="protein sequence ID" value="OEL13622.1"/>
    <property type="molecule type" value="Genomic_DNA"/>
</dbReference>
<evidence type="ECO:0000256" key="2">
    <source>
        <dbReference type="ARBA" id="ARBA00022525"/>
    </source>
</evidence>
<dbReference type="STRING" id="888268.A0A1E5UL79"/>
<dbReference type="Proteomes" id="UP000095767">
    <property type="component" value="Unassembled WGS sequence"/>
</dbReference>
<proteinExistence type="predicted"/>
<feature type="signal peptide" evidence="4">
    <location>
        <begin position="1"/>
        <end position="19"/>
    </location>
</feature>
<comment type="subcellular location">
    <subcellularLocation>
        <location evidence="1">Secreted</location>
    </subcellularLocation>
</comment>
<dbReference type="OrthoDB" id="406505at2759"/>
<dbReference type="SUPFAM" id="SSF50685">
    <property type="entry name" value="Barwin-like endoglucanases"/>
    <property type="match status" value="3"/>
</dbReference>
<accession>A0A1E5UL79</accession>